<dbReference type="AlphaFoldDB" id="A0A9D1MYU0"/>
<comment type="pathway">
    <text evidence="4">Isoprenoid biosynthesis; isopentenyl diphosphate biosynthesis via DXP pathway; isopentenyl diphosphate from 1-deoxy-D-xylulose 5-phosphate: step 2/6.</text>
</comment>
<comment type="caution">
    <text evidence="5">The sequence shown here is derived from an EMBL/GenBank/DDBJ whole genome shotgun (WGS) entry which is preliminary data.</text>
</comment>
<sequence>MTKLSVIVTAGGSSSRYGKTNKLLEKIDEKEVIIRSIQAFLPIKSIMSTEIIVSASASLEPQIKDLLKKYDIKNVKVVQGGATRQASVFNALKACDNPDYVAIHDAARPLIKHEDIQKCLELAMSKKAAIVAVKAVDTIKVVKQDGEIINTPDRDTLWAVQTPQIFDYEMIMDVHKKLEGQSFSDDAGMVEASGMKVFVSEGSYSNIKITTKKDIFLARMLFEDDAQ</sequence>
<dbReference type="NCBIfam" id="TIGR00453">
    <property type="entry name" value="ispD"/>
    <property type="match status" value="1"/>
</dbReference>
<feature type="site" description="Positions MEP for the nucleophilic attack" evidence="4">
    <location>
        <position position="208"/>
    </location>
</feature>
<evidence type="ECO:0000256" key="3">
    <source>
        <dbReference type="ARBA" id="ARBA00023229"/>
    </source>
</evidence>
<keyword evidence="2 4" id="KW-0548">Nucleotidyltransferase</keyword>
<proteinExistence type="inferred from homology"/>
<dbReference type="InterPro" id="IPR001228">
    <property type="entry name" value="IspD"/>
</dbReference>
<organism evidence="5 6">
    <name type="scientific">Candidatus Limenecus avicola</name>
    <dbReference type="NCBI Taxonomy" id="2840847"/>
    <lineage>
        <taxon>Bacteria</taxon>
        <taxon>Bacillati</taxon>
        <taxon>Bacillota</taxon>
        <taxon>Clostridia</taxon>
        <taxon>Eubacteriales</taxon>
        <taxon>Clostridiaceae</taxon>
        <taxon>Clostridiaceae incertae sedis</taxon>
        <taxon>Candidatus Limenecus</taxon>
    </lineage>
</organism>
<dbReference type="Pfam" id="PF01128">
    <property type="entry name" value="IspD"/>
    <property type="match status" value="1"/>
</dbReference>
<comment type="similarity">
    <text evidence="4">Belongs to the IspD/TarI cytidylyltransferase family. IspD subfamily.</text>
</comment>
<dbReference type="InterPro" id="IPR034683">
    <property type="entry name" value="IspD/TarI"/>
</dbReference>
<evidence type="ECO:0000256" key="1">
    <source>
        <dbReference type="ARBA" id="ARBA00022679"/>
    </source>
</evidence>
<dbReference type="FunFam" id="3.90.550.10:FF:000003">
    <property type="entry name" value="2-C-methyl-D-erythritol 4-phosphate cytidylyltransferase"/>
    <property type="match status" value="1"/>
</dbReference>
<comment type="function">
    <text evidence="4">Catalyzes the formation of 4-diphosphocytidyl-2-C-methyl-D-erythritol from CTP and 2-C-methyl-D-erythritol 4-phosphate (MEP).</text>
</comment>
<gene>
    <name evidence="4 5" type="primary">ispD</name>
    <name evidence="5" type="ORF">IAD26_02240</name>
</gene>
<dbReference type="PANTHER" id="PTHR32125:SF4">
    <property type="entry name" value="2-C-METHYL-D-ERYTHRITOL 4-PHOSPHATE CYTIDYLYLTRANSFERASE, CHLOROPLASTIC"/>
    <property type="match status" value="1"/>
</dbReference>
<feature type="site" description="Transition state stabilizer" evidence="4">
    <location>
        <position position="16"/>
    </location>
</feature>
<evidence type="ECO:0000313" key="5">
    <source>
        <dbReference type="EMBL" id="HIU91935.1"/>
    </source>
</evidence>
<dbReference type="HAMAP" id="MF_00108">
    <property type="entry name" value="IspD"/>
    <property type="match status" value="1"/>
</dbReference>
<dbReference type="CDD" id="cd02516">
    <property type="entry name" value="CDP-ME_synthetase"/>
    <property type="match status" value="1"/>
</dbReference>
<reference evidence="5" key="1">
    <citation type="submission" date="2020-10" db="EMBL/GenBank/DDBJ databases">
        <authorList>
            <person name="Gilroy R."/>
        </authorList>
    </citation>
    <scope>NUCLEOTIDE SEQUENCE</scope>
    <source>
        <strain evidence="5">CHK154-7741</strain>
    </source>
</reference>
<keyword evidence="3 4" id="KW-0414">Isoprene biosynthesis</keyword>
<protein>
    <recommendedName>
        <fullName evidence="4">2-C-methyl-D-erythritol 4-phosphate cytidylyltransferase</fullName>
        <ecNumber evidence="4">2.7.7.60</ecNumber>
    </recommendedName>
    <alternativeName>
        <fullName evidence="4">4-diphosphocytidyl-2C-methyl-D-erythritol synthase</fullName>
    </alternativeName>
    <alternativeName>
        <fullName evidence="4">MEP cytidylyltransferase</fullName>
        <shortName evidence="4">MCT</shortName>
    </alternativeName>
</protein>
<dbReference type="GO" id="GO:0050518">
    <property type="term" value="F:2-C-methyl-D-erythritol 4-phosphate cytidylyltransferase activity"/>
    <property type="evidence" value="ECO:0007669"/>
    <property type="project" value="UniProtKB-UniRule"/>
</dbReference>
<comment type="catalytic activity">
    <reaction evidence="4">
        <text>2-C-methyl-D-erythritol 4-phosphate + CTP + H(+) = 4-CDP-2-C-methyl-D-erythritol + diphosphate</text>
        <dbReference type="Rhea" id="RHEA:13429"/>
        <dbReference type="ChEBI" id="CHEBI:15378"/>
        <dbReference type="ChEBI" id="CHEBI:33019"/>
        <dbReference type="ChEBI" id="CHEBI:37563"/>
        <dbReference type="ChEBI" id="CHEBI:57823"/>
        <dbReference type="ChEBI" id="CHEBI:58262"/>
        <dbReference type="EC" id="2.7.7.60"/>
    </reaction>
</comment>
<dbReference type="SUPFAM" id="SSF53448">
    <property type="entry name" value="Nucleotide-diphospho-sugar transferases"/>
    <property type="match status" value="1"/>
</dbReference>
<dbReference type="InterPro" id="IPR050088">
    <property type="entry name" value="IspD/TarI_cytidylyltransf_bact"/>
</dbReference>
<dbReference type="EMBL" id="DVOD01000016">
    <property type="protein sequence ID" value="HIU91935.1"/>
    <property type="molecule type" value="Genomic_DNA"/>
</dbReference>
<keyword evidence="1 4" id="KW-0808">Transferase</keyword>
<evidence type="ECO:0000256" key="2">
    <source>
        <dbReference type="ARBA" id="ARBA00022695"/>
    </source>
</evidence>
<feature type="site" description="Positions MEP for the nucleophilic attack" evidence="4">
    <location>
        <position position="154"/>
    </location>
</feature>
<dbReference type="GO" id="GO:0019288">
    <property type="term" value="P:isopentenyl diphosphate biosynthetic process, methylerythritol 4-phosphate pathway"/>
    <property type="evidence" value="ECO:0007669"/>
    <property type="project" value="UniProtKB-UniRule"/>
</dbReference>
<dbReference type="Proteomes" id="UP000886748">
    <property type="component" value="Unassembled WGS sequence"/>
</dbReference>
<evidence type="ECO:0000313" key="6">
    <source>
        <dbReference type="Proteomes" id="UP000886748"/>
    </source>
</evidence>
<name>A0A9D1MYU0_9CLOT</name>
<dbReference type="PANTHER" id="PTHR32125">
    <property type="entry name" value="2-C-METHYL-D-ERYTHRITOL 4-PHOSPHATE CYTIDYLYLTRANSFERASE, CHLOROPLASTIC"/>
    <property type="match status" value="1"/>
</dbReference>
<dbReference type="Gene3D" id="3.90.550.10">
    <property type="entry name" value="Spore Coat Polysaccharide Biosynthesis Protein SpsA, Chain A"/>
    <property type="match status" value="1"/>
</dbReference>
<evidence type="ECO:0000256" key="4">
    <source>
        <dbReference type="HAMAP-Rule" id="MF_00108"/>
    </source>
</evidence>
<reference evidence="5" key="2">
    <citation type="journal article" date="2021" name="PeerJ">
        <title>Extensive microbial diversity within the chicken gut microbiome revealed by metagenomics and culture.</title>
        <authorList>
            <person name="Gilroy R."/>
            <person name="Ravi A."/>
            <person name="Getino M."/>
            <person name="Pursley I."/>
            <person name="Horton D.L."/>
            <person name="Alikhan N.F."/>
            <person name="Baker D."/>
            <person name="Gharbi K."/>
            <person name="Hall N."/>
            <person name="Watson M."/>
            <person name="Adriaenssens E.M."/>
            <person name="Foster-Nyarko E."/>
            <person name="Jarju S."/>
            <person name="Secka A."/>
            <person name="Antonio M."/>
            <person name="Oren A."/>
            <person name="Chaudhuri R.R."/>
            <person name="La Ragione R."/>
            <person name="Hildebrand F."/>
            <person name="Pallen M.J."/>
        </authorList>
    </citation>
    <scope>NUCLEOTIDE SEQUENCE</scope>
    <source>
        <strain evidence="5">CHK154-7741</strain>
    </source>
</reference>
<dbReference type="InterPro" id="IPR029044">
    <property type="entry name" value="Nucleotide-diphossugar_trans"/>
</dbReference>
<dbReference type="EC" id="2.7.7.60" evidence="4"/>
<accession>A0A9D1MYU0</accession>
<feature type="site" description="Transition state stabilizer" evidence="4">
    <location>
        <position position="22"/>
    </location>
</feature>